<proteinExistence type="predicted"/>
<dbReference type="OrthoDB" id="4366996at2759"/>
<evidence type="ECO:0000313" key="2">
    <source>
        <dbReference type="EMBL" id="KAJ5478287.1"/>
    </source>
</evidence>
<evidence type="ECO:0000256" key="1">
    <source>
        <dbReference type="SAM" id="MobiDB-lite"/>
    </source>
</evidence>
<comment type="caution">
    <text evidence="2">The sequence shown here is derived from an EMBL/GenBank/DDBJ whole genome shotgun (WGS) entry which is preliminary data.</text>
</comment>
<accession>A0A9W9WX52</accession>
<dbReference type="EMBL" id="JAPWDO010000003">
    <property type="protein sequence ID" value="KAJ5478287.1"/>
    <property type="molecule type" value="Genomic_DNA"/>
</dbReference>
<evidence type="ECO:0000313" key="3">
    <source>
        <dbReference type="Proteomes" id="UP001147760"/>
    </source>
</evidence>
<name>A0A9W9WX52_9EURO</name>
<feature type="region of interest" description="Disordered" evidence="1">
    <location>
        <begin position="1"/>
        <end position="27"/>
    </location>
</feature>
<organism evidence="2 3">
    <name type="scientific">Penicillium desertorum</name>
    <dbReference type="NCBI Taxonomy" id="1303715"/>
    <lineage>
        <taxon>Eukaryota</taxon>
        <taxon>Fungi</taxon>
        <taxon>Dikarya</taxon>
        <taxon>Ascomycota</taxon>
        <taxon>Pezizomycotina</taxon>
        <taxon>Eurotiomycetes</taxon>
        <taxon>Eurotiomycetidae</taxon>
        <taxon>Eurotiales</taxon>
        <taxon>Aspergillaceae</taxon>
        <taxon>Penicillium</taxon>
    </lineage>
</organism>
<keyword evidence="3" id="KW-1185">Reference proteome</keyword>
<dbReference type="AlphaFoldDB" id="A0A9W9WX52"/>
<sequence length="382" mass="42572">MASILGRPSTIPVNRPNPPDPLTDTPSLTRPYLAANGVPLGCAHMQFEVFALVHYANGFWIHNGPEEPRDLRSAVAAKLKVLIRDFMRAVRSHRQEWEITDADRTRETSIAYGRACQDALGDLPLEYSLGIDSQTDRKKPGHNPRMASGLSKISRAGSLYANNLISKIAITNSIHIEAHMGSVDGTNVIWAPNLADNLSRNAEDYDVRRNVMESSTEHVGGSAPTQKQQATALCTLSQAKYNLNYLGHSSFLAELGARLTNLCSAFRLLARNHIAEHGIHNGCSGSRRAHYRQWLLSRQPIPVAINLDGGPEKFAEFSMSKHKYIDTEDNVHFWYGAIQSFRQSVERIVEECVQGTAYQAKYEERLARFPDQILPVASRLSR</sequence>
<gene>
    <name evidence="2" type="ORF">N7530_003796</name>
</gene>
<reference evidence="2" key="1">
    <citation type="submission" date="2022-12" db="EMBL/GenBank/DDBJ databases">
        <authorList>
            <person name="Petersen C."/>
        </authorList>
    </citation>
    <scope>NUCLEOTIDE SEQUENCE</scope>
    <source>
        <strain evidence="2">IBT 17660</strain>
    </source>
</reference>
<protein>
    <submittedName>
        <fullName evidence="2">Uncharacterized protein</fullName>
    </submittedName>
</protein>
<dbReference type="Proteomes" id="UP001147760">
    <property type="component" value="Unassembled WGS sequence"/>
</dbReference>
<reference evidence="2" key="2">
    <citation type="journal article" date="2023" name="IMA Fungus">
        <title>Comparative genomic study of the Penicillium genus elucidates a diverse pangenome and 15 lateral gene transfer events.</title>
        <authorList>
            <person name="Petersen C."/>
            <person name="Sorensen T."/>
            <person name="Nielsen M.R."/>
            <person name="Sondergaard T.E."/>
            <person name="Sorensen J.L."/>
            <person name="Fitzpatrick D.A."/>
            <person name="Frisvad J.C."/>
            <person name="Nielsen K.L."/>
        </authorList>
    </citation>
    <scope>NUCLEOTIDE SEQUENCE</scope>
    <source>
        <strain evidence="2">IBT 17660</strain>
    </source>
</reference>